<reference evidence="1 2" key="1">
    <citation type="submission" date="2022-04" db="EMBL/GenBank/DDBJ databases">
        <title>Hymenobacter sp. isolated from the air.</title>
        <authorList>
            <person name="Won M."/>
            <person name="Lee C.-M."/>
            <person name="Woen H.-Y."/>
            <person name="Kwon S.-W."/>
        </authorList>
    </citation>
    <scope>NUCLEOTIDE SEQUENCE [LARGE SCALE GENOMIC DNA]</scope>
    <source>
        <strain evidence="2">5516 S-25</strain>
    </source>
</reference>
<dbReference type="Proteomes" id="UP000829647">
    <property type="component" value="Chromosome"/>
</dbReference>
<dbReference type="Pfam" id="PF01904">
    <property type="entry name" value="DUF72"/>
    <property type="match status" value="1"/>
</dbReference>
<dbReference type="RefSeq" id="WP_247975780.1">
    <property type="nucleotide sequence ID" value="NZ_CP095848.1"/>
</dbReference>
<dbReference type="PANTHER" id="PTHR30348:SF4">
    <property type="entry name" value="DUF72 DOMAIN-CONTAINING PROTEIN"/>
    <property type="match status" value="1"/>
</dbReference>
<evidence type="ECO:0000313" key="1">
    <source>
        <dbReference type="EMBL" id="UPL49630.1"/>
    </source>
</evidence>
<dbReference type="InterPro" id="IPR036520">
    <property type="entry name" value="UPF0759_sf"/>
</dbReference>
<dbReference type="EMBL" id="CP095848">
    <property type="protein sequence ID" value="UPL49630.1"/>
    <property type="molecule type" value="Genomic_DNA"/>
</dbReference>
<evidence type="ECO:0000313" key="2">
    <source>
        <dbReference type="Proteomes" id="UP000829647"/>
    </source>
</evidence>
<accession>A0ABY4J9Y4</accession>
<dbReference type="InterPro" id="IPR002763">
    <property type="entry name" value="DUF72"/>
</dbReference>
<keyword evidence="2" id="KW-1185">Reference proteome</keyword>
<proteinExistence type="predicted"/>
<dbReference type="PANTHER" id="PTHR30348">
    <property type="entry name" value="UNCHARACTERIZED PROTEIN YECE"/>
    <property type="match status" value="1"/>
</dbReference>
<dbReference type="Gene3D" id="3.20.20.410">
    <property type="entry name" value="Protein of unknown function UPF0759"/>
    <property type="match status" value="1"/>
</dbReference>
<sequence length="256" mass="29837">MPMLSSGAAAPPSTTYHIGCSGFHYKHWKGVFYPEKLPQRRWFEFYHQHFRTLELNVTFYRFPQLSALESWYQQSPADFRFSVKAPRLITHYKQFHDCAQLLADFYGTVQEGLREKLGPVLFQLPPRLTYSEERLARIVESLDPSFRNVVEFRHPSWWLGHVYQELARRRIAFVGQSHPALPDEVVTNTEVVYYRFHGVPELYKSPYPEEFLRRVLGQIQAAGQVREAYLYFNNDIDASAIGNARQMQGVVGAANE</sequence>
<organism evidence="1 2">
    <name type="scientific">Hymenobacter sublimis</name>
    <dbReference type="NCBI Taxonomy" id="2933777"/>
    <lineage>
        <taxon>Bacteria</taxon>
        <taxon>Pseudomonadati</taxon>
        <taxon>Bacteroidota</taxon>
        <taxon>Cytophagia</taxon>
        <taxon>Cytophagales</taxon>
        <taxon>Hymenobacteraceae</taxon>
        <taxon>Hymenobacter</taxon>
    </lineage>
</organism>
<dbReference type="SUPFAM" id="SSF117396">
    <property type="entry name" value="TM1631-like"/>
    <property type="match status" value="1"/>
</dbReference>
<name>A0ABY4J9Y4_9BACT</name>
<gene>
    <name evidence="1" type="ORF">MWH26_01660</name>
</gene>
<protein>
    <submittedName>
        <fullName evidence="1">DUF72 domain-containing protein</fullName>
    </submittedName>
</protein>